<evidence type="ECO:0000313" key="3">
    <source>
        <dbReference type="EMBL" id="GAU46731.1"/>
    </source>
</evidence>
<dbReference type="Pfam" id="PF08381">
    <property type="entry name" value="BRX"/>
    <property type="match status" value="1"/>
</dbReference>
<feature type="compositionally biased region" description="Polar residues" evidence="1">
    <location>
        <begin position="10"/>
        <end position="23"/>
    </location>
</feature>
<dbReference type="InterPro" id="IPR013591">
    <property type="entry name" value="Brevis_radix_dom"/>
</dbReference>
<accession>A0A2Z6NRM1</accession>
<name>A0A2Z6NRM1_TRISU</name>
<dbReference type="AlphaFoldDB" id="A0A2Z6NRM1"/>
<dbReference type="OrthoDB" id="1427124at2759"/>
<organism evidence="3 4">
    <name type="scientific">Trifolium subterraneum</name>
    <name type="common">Subterranean clover</name>
    <dbReference type="NCBI Taxonomy" id="3900"/>
    <lineage>
        <taxon>Eukaryota</taxon>
        <taxon>Viridiplantae</taxon>
        <taxon>Streptophyta</taxon>
        <taxon>Embryophyta</taxon>
        <taxon>Tracheophyta</taxon>
        <taxon>Spermatophyta</taxon>
        <taxon>Magnoliopsida</taxon>
        <taxon>eudicotyledons</taxon>
        <taxon>Gunneridae</taxon>
        <taxon>Pentapetalae</taxon>
        <taxon>rosids</taxon>
        <taxon>fabids</taxon>
        <taxon>Fabales</taxon>
        <taxon>Fabaceae</taxon>
        <taxon>Papilionoideae</taxon>
        <taxon>50 kb inversion clade</taxon>
        <taxon>NPAAA clade</taxon>
        <taxon>Hologalegina</taxon>
        <taxon>IRL clade</taxon>
        <taxon>Trifolieae</taxon>
        <taxon>Trifolium</taxon>
    </lineage>
</organism>
<evidence type="ECO:0000256" key="1">
    <source>
        <dbReference type="SAM" id="MobiDB-lite"/>
    </source>
</evidence>
<protein>
    <recommendedName>
        <fullName evidence="2">BRX domain-containing protein</fullName>
    </recommendedName>
</protein>
<reference evidence="4" key="1">
    <citation type="journal article" date="2017" name="Front. Plant Sci.">
        <title>Climate Clever Clovers: New Paradigm to Reduce the Environmental Footprint of Ruminants by Breeding Low Methanogenic Forages Utilizing Haplotype Variation.</title>
        <authorList>
            <person name="Kaur P."/>
            <person name="Appels R."/>
            <person name="Bayer P.E."/>
            <person name="Keeble-Gagnere G."/>
            <person name="Wang J."/>
            <person name="Hirakawa H."/>
            <person name="Shirasawa K."/>
            <person name="Vercoe P."/>
            <person name="Stefanova K."/>
            <person name="Durmic Z."/>
            <person name="Nichols P."/>
            <person name="Revell C."/>
            <person name="Isobe S.N."/>
            <person name="Edwards D."/>
            <person name="Erskine W."/>
        </authorList>
    </citation>
    <scope>NUCLEOTIDE SEQUENCE [LARGE SCALE GENOMIC DNA]</scope>
    <source>
        <strain evidence="4">cv. Daliak</strain>
    </source>
</reference>
<feature type="region of interest" description="Disordered" evidence="1">
    <location>
        <begin position="1"/>
        <end position="23"/>
    </location>
</feature>
<keyword evidence="4" id="KW-1185">Reference proteome</keyword>
<dbReference type="Proteomes" id="UP000242715">
    <property type="component" value="Unassembled WGS sequence"/>
</dbReference>
<dbReference type="EMBL" id="DF974244">
    <property type="protein sequence ID" value="GAU46731.1"/>
    <property type="molecule type" value="Genomic_DNA"/>
</dbReference>
<dbReference type="PROSITE" id="PS51514">
    <property type="entry name" value="BRX"/>
    <property type="match status" value="1"/>
</dbReference>
<evidence type="ECO:0000259" key="2">
    <source>
        <dbReference type="PROSITE" id="PS51514"/>
    </source>
</evidence>
<sequence length="101" mass="10987">MMQRLPGHNADSSSDSYVETSNRIVDQSLDESHITNIITAKNERGSDAENMAFPNGATTQSGKAELVVQDEPGVYVSLSPLPGGGNELKRVRFRYLSFATL</sequence>
<evidence type="ECO:0000313" key="4">
    <source>
        <dbReference type="Proteomes" id="UP000242715"/>
    </source>
</evidence>
<gene>
    <name evidence="3" type="ORF">TSUD_369170</name>
</gene>
<feature type="domain" description="BRX" evidence="2">
    <location>
        <begin position="64"/>
        <end position="101"/>
    </location>
</feature>
<proteinExistence type="predicted"/>